<protein>
    <submittedName>
        <fullName evidence="2">Uncharacterized protein</fullName>
    </submittedName>
</protein>
<evidence type="ECO:0000313" key="3">
    <source>
        <dbReference type="Proteomes" id="UP000784294"/>
    </source>
</evidence>
<name>A0A3S5AA40_9PLAT</name>
<evidence type="ECO:0000256" key="1">
    <source>
        <dbReference type="SAM" id="MobiDB-lite"/>
    </source>
</evidence>
<feature type="compositionally biased region" description="Basic and acidic residues" evidence="1">
    <location>
        <begin position="55"/>
        <end position="73"/>
    </location>
</feature>
<organism evidence="2 3">
    <name type="scientific">Protopolystoma xenopodis</name>
    <dbReference type="NCBI Taxonomy" id="117903"/>
    <lineage>
        <taxon>Eukaryota</taxon>
        <taxon>Metazoa</taxon>
        <taxon>Spiralia</taxon>
        <taxon>Lophotrochozoa</taxon>
        <taxon>Platyhelminthes</taxon>
        <taxon>Monogenea</taxon>
        <taxon>Polyopisthocotylea</taxon>
        <taxon>Polystomatidea</taxon>
        <taxon>Polystomatidae</taxon>
        <taxon>Protopolystoma</taxon>
    </lineage>
</organism>
<evidence type="ECO:0000313" key="2">
    <source>
        <dbReference type="EMBL" id="VEL23896.1"/>
    </source>
</evidence>
<dbReference type="Proteomes" id="UP000784294">
    <property type="component" value="Unassembled WGS sequence"/>
</dbReference>
<comment type="caution">
    <text evidence="2">The sequence shown here is derived from an EMBL/GenBank/DDBJ whole genome shotgun (WGS) entry which is preliminary data.</text>
</comment>
<reference evidence="2" key="1">
    <citation type="submission" date="2018-11" db="EMBL/GenBank/DDBJ databases">
        <authorList>
            <consortium name="Pathogen Informatics"/>
        </authorList>
    </citation>
    <scope>NUCLEOTIDE SEQUENCE</scope>
</reference>
<dbReference type="EMBL" id="CAAALY010064653">
    <property type="protein sequence ID" value="VEL23896.1"/>
    <property type="molecule type" value="Genomic_DNA"/>
</dbReference>
<accession>A0A3S5AA40</accession>
<dbReference type="AlphaFoldDB" id="A0A3S5AA40"/>
<keyword evidence="3" id="KW-1185">Reference proteome</keyword>
<proteinExistence type="predicted"/>
<gene>
    <name evidence="2" type="ORF">PXEA_LOCUS17336</name>
</gene>
<sequence>MSTAGNVEDLMNGDLPSSVPISAQPLLRPLCEKTRLPCKSSWLVAGLGGIIGRGDLSRPESVSRSKGLGKPDLRSGLNMSESSSVCHLRGFWLPERRLES</sequence>
<feature type="region of interest" description="Disordered" evidence="1">
    <location>
        <begin position="52"/>
        <end position="83"/>
    </location>
</feature>